<dbReference type="AlphaFoldDB" id="A0AAD5C1G0"/>
<keyword evidence="2" id="KW-1185">Reference proteome</keyword>
<dbReference type="EMBL" id="JAMZMK010010091">
    <property type="protein sequence ID" value="KAI7733109.1"/>
    <property type="molecule type" value="Genomic_DNA"/>
</dbReference>
<accession>A0AAD5C1G0</accession>
<name>A0AAD5C1G0_AMBAR</name>
<gene>
    <name evidence="1" type="ORF">M8C21_010387</name>
</gene>
<dbReference type="Proteomes" id="UP001206925">
    <property type="component" value="Unassembled WGS sequence"/>
</dbReference>
<protein>
    <submittedName>
        <fullName evidence="1">Uncharacterized protein</fullName>
    </submittedName>
</protein>
<evidence type="ECO:0000313" key="2">
    <source>
        <dbReference type="Proteomes" id="UP001206925"/>
    </source>
</evidence>
<evidence type="ECO:0000313" key="1">
    <source>
        <dbReference type="EMBL" id="KAI7733109.1"/>
    </source>
</evidence>
<organism evidence="1 2">
    <name type="scientific">Ambrosia artemisiifolia</name>
    <name type="common">Common ragweed</name>
    <dbReference type="NCBI Taxonomy" id="4212"/>
    <lineage>
        <taxon>Eukaryota</taxon>
        <taxon>Viridiplantae</taxon>
        <taxon>Streptophyta</taxon>
        <taxon>Embryophyta</taxon>
        <taxon>Tracheophyta</taxon>
        <taxon>Spermatophyta</taxon>
        <taxon>Magnoliopsida</taxon>
        <taxon>eudicotyledons</taxon>
        <taxon>Gunneridae</taxon>
        <taxon>Pentapetalae</taxon>
        <taxon>asterids</taxon>
        <taxon>campanulids</taxon>
        <taxon>Asterales</taxon>
        <taxon>Asteraceae</taxon>
        <taxon>Asteroideae</taxon>
        <taxon>Heliantheae alliance</taxon>
        <taxon>Heliantheae</taxon>
        <taxon>Ambrosia</taxon>
    </lineage>
</organism>
<comment type="caution">
    <text evidence="1">The sequence shown here is derived from an EMBL/GenBank/DDBJ whole genome shotgun (WGS) entry which is preliminary data.</text>
</comment>
<proteinExistence type="predicted"/>
<sequence>MKSTGLSERSGRERPLLRLLAKARLRPVKQQKILTSPRDLQVLSLSSLRSSGRHSRKRIRM</sequence>
<reference evidence="1" key="1">
    <citation type="submission" date="2022-06" db="EMBL/GenBank/DDBJ databases">
        <title>Uncovering the hologenomic basis of an extraordinary plant invasion.</title>
        <authorList>
            <person name="Bieker V.C."/>
            <person name="Martin M.D."/>
            <person name="Gilbert T."/>
            <person name="Hodgins K."/>
            <person name="Battlay P."/>
            <person name="Petersen B."/>
            <person name="Wilson J."/>
        </authorList>
    </citation>
    <scope>NUCLEOTIDE SEQUENCE</scope>
    <source>
        <strain evidence="1">AA19_3_7</strain>
        <tissue evidence="1">Leaf</tissue>
    </source>
</reference>